<organism evidence="4">
    <name type="scientific">Christensenella massiliensis</name>
    <dbReference type="NCBI Taxonomy" id="1805714"/>
    <lineage>
        <taxon>Bacteria</taxon>
        <taxon>Bacillati</taxon>
        <taxon>Bacillota</taxon>
        <taxon>Clostridia</taxon>
        <taxon>Christensenellales</taxon>
        <taxon>Christensenellaceae</taxon>
        <taxon>Christensenella</taxon>
    </lineage>
</organism>
<sequence length="558" mass="59079">MPYHSHYHRKRSYHRSYSGGGYRPRRHRGRLRVGRLLLLILIFAAVIAGIVFGIMFLTKTGVFSTEDVARSADGSQSVSSFEPAYASAPADAAPAAADSTQPTAFGLSFEIEQDGNTVSSAVRAKDILFPSANDYSLLSGIALANGNNYRSAKSFGALSERAGSLETAWHEKTTSSSLQPLIVEWEADLRQMMELYPEKQNKDGLVEVLSLQDDGTLAFQDLSDGSPTRDALSLGSGSSFALDPRGYPLLYAGGGTEDPSIRIYSLLSGELLYRYDSQTDTFSPADTEKGFSCSPLVSADADTLVWAGNNGVLYTFVLNSDFDRAAGTVSVNPDSPVKYRYSISSGAENESYSITGLCAWRGYAFVTDSGGYLQCIDLNTMNPVYIQYLNGACAAAPLLEEEADGIYLYIGTSASNAAASLYKIKGLSGEIIWQREFSCGEAGGVLSTPVPGYGSLDGAVLCTVSHADGSYSAVYSLADDTGEIKWEYQTGLAASDSPVPIYTPDGAAAVFLSAEGRAVLLDNSGTLLDSLDVPESTGAPAAVFGSTAVFGGTGILLG</sequence>
<dbReference type="PANTHER" id="PTHR34512">
    <property type="entry name" value="CELL SURFACE PROTEIN"/>
    <property type="match status" value="1"/>
</dbReference>
<evidence type="ECO:0000256" key="1">
    <source>
        <dbReference type="SAM" id="MobiDB-lite"/>
    </source>
</evidence>
<feature type="transmembrane region" description="Helical" evidence="2">
    <location>
        <begin position="36"/>
        <end position="57"/>
    </location>
</feature>
<keyword evidence="2" id="KW-0472">Membrane</keyword>
<name>A0AAU8ABY5_9FIRM</name>
<dbReference type="Gene3D" id="2.130.10.10">
    <property type="entry name" value="YVTN repeat-like/Quinoprotein amine dehydrogenase"/>
    <property type="match status" value="1"/>
</dbReference>
<gene>
    <name evidence="4" type="ORF">PUP29_05315</name>
</gene>
<dbReference type="AlphaFoldDB" id="A0AAU8ABY5"/>
<dbReference type="InterPro" id="IPR011047">
    <property type="entry name" value="Quinoprotein_ADH-like_sf"/>
</dbReference>
<feature type="domain" description="Pyrrolo-quinoline quinone repeat" evidence="3">
    <location>
        <begin position="416"/>
        <end position="539"/>
    </location>
</feature>
<feature type="region of interest" description="Disordered" evidence="1">
    <location>
        <begin position="1"/>
        <end position="24"/>
    </location>
</feature>
<evidence type="ECO:0000259" key="3">
    <source>
        <dbReference type="Pfam" id="PF13360"/>
    </source>
</evidence>
<evidence type="ECO:0000313" key="4">
    <source>
        <dbReference type="EMBL" id="XCC63334.1"/>
    </source>
</evidence>
<dbReference type="InterPro" id="IPR002372">
    <property type="entry name" value="PQQ_rpt_dom"/>
</dbReference>
<dbReference type="PANTHER" id="PTHR34512:SF30">
    <property type="entry name" value="OUTER MEMBRANE PROTEIN ASSEMBLY FACTOR BAMB"/>
    <property type="match status" value="1"/>
</dbReference>
<accession>A0AAU8ABY5</accession>
<protein>
    <submittedName>
        <fullName evidence="4">PQQ-binding-like beta-propeller repeat protein</fullName>
    </submittedName>
</protein>
<keyword evidence="2" id="KW-0812">Transmembrane</keyword>
<dbReference type="Pfam" id="PF13360">
    <property type="entry name" value="PQQ_2"/>
    <property type="match status" value="1"/>
</dbReference>
<reference evidence="4" key="1">
    <citation type="submission" date="2023-02" db="EMBL/GenBank/DDBJ databases">
        <title>Gut commensal Christensenella minuta modulates host metabolism via a new class of secondary bile acids.</title>
        <authorList>
            <person name="Liu C."/>
        </authorList>
    </citation>
    <scope>NUCLEOTIDE SEQUENCE</scope>
    <source>
        <strain evidence="4">CA70</strain>
    </source>
</reference>
<dbReference type="EMBL" id="CP117826">
    <property type="protein sequence ID" value="XCC63334.1"/>
    <property type="molecule type" value="Genomic_DNA"/>
</dbReference>
<evidence type="ECO:0000256" key="2">
    <source>
        <dbReference type="SAM" id="Phobius"/>
    </source>
</evidence>
<dbReference type="RefSeq" id="WP_079546798.1">
    <property type="nucleotide sequence ID" value="NZ_CP117826.1"/>
</dbReference>
<dbReference type="InterPro" id="IPR015943">
    <property type="entry name" value="WD40/YVTN_repeat-like_dom_sf"/>
</dbReference>
<proteinExistence type="predicted"/>
<dbReference type="SUPFAM" id="SSF50998">
    <property type="entry name" value="Quinoprotein alcohol dehydrogenase-like"/>
    <property type="match status" value="1"/>
</dbReference>
<feature type="compositionally biased region" description="Basic residues" evidence="1">
    <location>
        <begin position="1"/>
        <end position="14"/>
    </location>
</feature>
<keyword evidence="2" id="KW-1133">Transmembrane helix</keyword>